<dbReference type="Proteomes" id="UP000239203">
    <property type="component" value="Unassembled WGS sequence"/>
</dbReference>
<evidence type="ECO:0000256" key="1">
    <source>
        <dbReference type="SAM" id="MobiDB-lite"/>
    </source>
</evidence>
<dbReference type="InterPro" id="IPR043148">
    <property type="entry name" value="TagF_C"/>
</dbReference>
<protein>
    <recommendedName>
        <fullName evidence="4">CDP-glycerol:poly(Glycerophosphate) glycerophosphotransferase</fullName>
    </recommendedName>
</protein>
<sequence length="566" mass="60597">PGAGSREPGAGSREPGAGAGSREPEPGAGAGSREPGALRTTTSTVPTSEWDTIRPLRRVLVVVRTPATLRRLQDVVQGLLGDHRVEVRFTVDKGSEFSGGLPDRLTGAGALLMPWQEACRARFDLALAASDKSALHLIDAPVVLMPHGAGYHRRSTTDPDDVSGLRRSAFIADDSVLPHTVVVAHEHQVATLATVDPRLAKHAMVTADPCLDRVVASESLRLPHRRSFAAGNRRMVLLCSTWGPNSLFGTDLRLAERLVTTLPADEFRVAMTLHPNIWRRHGRMQVLAWLRPAIAAGLALLPQDEDWRPGLLAADVVVSDHGSLTCYAAAAGRPVLLATNGGPEVVPGSPLAGLLAALPTLHPGTLTGPLPTPVADEVTAAVFRERGTSATALNQLFYRIMNLPDPPTRAVPEPVPPAEIEIAEPTHYRTTVRHTLFAADHVHLSIERTTARWPEPSAPLSAEETTPDLAILESATSVWTNTPFPDTETATDYARGMLHRFPGTRLTTAATQDQTIATLRDGTVITAHTTTTLSATTAALHWWSTAPRRPHHITLEAGASSGVIRL</sequence>
<feature type="non-terminal residue" evidence="2">
    <location>
        <position position="1"/>
    </location>
</feature>
<dbReference type="EMBL" id="PTIX01000041">
    <property type="protein sequence ID" value="PPK61452.1"/>
    <property type="molecule type" value="Genomic_DNA"/>
</dbReference>
<comment type="caution">
    <text evidence="2">The sequence shown here is derived from an EMBL/GenBank/DDBJ whole genome shotgun (WGS) entry which is preliminary data.</text>
</comment>
<dbReference type="Gene3D" id="3.40.50.12580">
    <property type="match status" value="1"/>
</dbReference>
<dbReference type="AlphaFoldDB" id="A0A2S6GBJ4"/>
<evidence type="ECO:0000313" key="2">
    <source>
        <dbReference type="EMBL" id="PPK61452.1"/>
    </source>
</evidence>
<dbReference type="SUPFAM" id="SSF53756">
    <property type="entry name" value="UDP-Glycosyltransferase/glycogen phosphorylase"/>
    <property type="match status" value="1"/>
</dbReference>
<evidence type="ECO:0000313" key="3">
    <source>
        <dbReference type="Proteomes" id="UP000239203"/>
    </source>
</evidence>
<name>A0A2S6GBJ4_9PSEU</name>
<accession>A0A2S6GBJ4</accession>
<gene>
    <name evidence="2" type="ORF">CLV40_1411</name>
</gene>
<proteinExistence type="predicted"/>
<reference evidence="2 3" key="1">
    <citation type="submission" date="2018-02" db="EMBL/GenBank/DDBJ databases">
        <title>Genomic Encyclopedia of Archaeal and Bacterial Type Strains, Phase II (KMG-II): from individual species to whole genera.</title>
        <authorList>
            <person name="Goeker M."/>
        </authorList>
    </citation>
    <scope>NUCLEOTIDE SEQUENCE [LARGE SCALE GENOMIC DNA]</scope>
    <source>
        <strain evidence="2 3">YU 961-1</strain>
    </source>
</reference>
<organism evidence="2 3">
    <name type="scientific">Actinokineospora auranticolor</name>
    <dbReference type="NCBI Taxonomy" id="155976"/>
    <lineage>
        <taxon>Bacteria</taxon>
        <taxon>Bacillati</taxon>
        <taxon>Actinomycetota</taxon>
        <taxon>Actinomycetes</taxon>
        <taxon>Pseudonocardiales</taxon>
        <taxon>Pseudonocardiaceae</taxon>
        <taxon>Actinokineospora</taxon>
    </lineage>
</organism>
<feature type="region of interest" description="Disordered" evidence="1">
    <location>
        <begin position="1"/>
        <end position="49"/>
    </location>
</feature>
<evidence type="ECO:0008006" key="4">
    <source>
        <dbReference type="Google" id="ProtNLM"/>
    </source>
</evidence>
<feature type="compositionally biased region" description="Polar residues" evidence="1">
    <location>
        <begin position="39"/>
        <end position="49"/>
    </location>
</feature>
<keyword evidence="3" id="KW-1185">Reference proteome</keyword>